<evidence type="ECO:0000256" key="1">
    <source>
        <dbReference type="SAM" id="SignalP"/>
    </source>
</evidence>
<proteinExistence type="predicted"/>
<dbReference type="STRING" id="1963862.B4O97_13855"/>
<dbReference type="Proteomes" id="UP000192343">
    <property type="component" value="Unassembled WGS sequence"/>
</dbReference>
<sequence>MSISVLLLFVFFSGTVLVGQTGPSDTGSDPSHQALSWMVDEVAGMLVRELGGDGPAADIHVRGITMQDTPVLLGDYLAASLPVRMSRRSGHSISVYSRPGAGFYSISGKVFRIGDALDLFITLHDQDGRVVTGKELRLPLSPGLEELLVPANYGGGGDLYEPDSGSSPLVLSPGDVLDDRTLDPEGDRDWFAFTLPENAEPSILTVQSTGDLDTYIEVYRNGDLTDPVLENDDSDDQNARVSVDIAPGETIVIALRGYDDSETGSYKLISRFEEFGPDASEPNNRMEDALSLEIGGGEESFHIFPSGDLDWYRIQVPRTREEAYLNIETGGDLDTFMELYSADGDLLVSDDDGGGDVQARIAYGPVHGSETFFVKVRHYEQGGTGAYSLSADFFEPAYDEYEPDNGWEEASELELPGSGDTLSRNYLFSTPGDSDWVRFTLQKGQRLILRTEGAADTYLTLYDENRRILQESDDDGEEYNGRIEYSLAPGTYRLETRQYQEDAREGVDYRLLITAE</sequence>
<feature type="signal peptide" evidence="1">
    <location>
        <begin position="1"/>
        <end position="18"/>
    </location>
</feature>
<dbReference type="SUPFAM" id="SSF89260">
    <property type="entry name" value="Collagen-binding domain"/>
    <property type="match status" value="2"/>
</dbReference>
<dbReference type="EMBL" id="MWQY01000015">
    <property type="protein sequence ID" value="ORC34159.1"/>
    <property type="molecule type" value="Genomic_DNA"/>
</dbReference>
<dbReference type="PANTHER" id="PTHR33794">
    <property type="entry name" value="BACILLOLYSIN"/>
    <property type="match status" value="1"/>
</dbReference>
<name>A0A1Y1RWY8_9SPIO</name>
<dbReference type="InterPro" id="IPR050728">
    <property type="entry name" value="Zinc_Metalloprotease_M4"/>
</dbReference>
<feature type="domain" description="Peptidase C-terminal archaeal/bacterial" evidence="2">
    <location>
        <begin position="433"/>
        <end position="495"/>
    </location>
</feature>
<comment type="caution">
    <text evidence="3">The sequence shown here is derived from an EMBL/GenBank/DDBJ whole genome shotgun (WGS) entry which is preliminary data.</text>
</comment>
<dbReference type="Gene3D" id="2.60.120.380">
    <property type="match status" value="3"/>
</dbReference>
<evidence type="ECO:0000259" key="2">
    <source>
        <dbReference type="Pfam" id="PF04151"/>
    </source>
</evidence>
<dbReference type="InterPro" id="IPR007280">
    <property type="entry name" value="Peptidase_C_arc/bac"/>
</dbReference>
<dbReference type="Pfam" id="PF04151">
    <property type="entry name" value="PPC"/>
    <property type="match status" value="1"/>
</dbReference>
<organism evidence="3 4">
    <name type="scientific">Marispirochaeta aestuarii</name>
    <dbReference type="NCBI Taxonomy" id="1963862"/>
    <lineage>
        <taxon>Bacteria</taxon>
        <taxon>Pseudomonadati</taxon>
        <taxon>Spirochaetota</taxon>
        <taxon>Spirochaetia</taxon>
        <taxon>Spirochaetales</taxon>
        <taxon>Spirochaetaceae</taxon>
        <taxon>Marispirochaeta</taxon>
    </lineage>
</organism>
<evidence type="ECO:0000313" key="3">
    <source>
        <dbReference type="EMBL" id="ORC34159.1"/>
    </source>
</evidence>
<reference evidence="3 4" key="1">
    <citation type="submission" date="2017-03" db="EMBL/GenBank/DDBJ databases">
        <title>Draft Genome sequence of Marispirochaeta sp. strain JC444.</title>
        <authorList>
            <person name="Shivani Y."/>
            <person name="Subhash Y."/>
            <person name="Sasikala C."/>
            <person name="Ramana C."/>
        </authorList>
    </citation>
    <scope>NUCLEOTIDE SEQUENCE [LARGE SCALE GENOMIC DNA]</scope>
    <source>
        <strain evidence="3 4">JC444</strain>
    </source>
</reference>
<feature type="chain" id="PRO_5012756348" description="Peptidase C-terminal archaeal/bacterial domain-containing protein" evidence="1">
    <location>
        <begin position="19"/>
        <end position="516"/>
    </location>
</feature>
<accession>A0A1Y1RWY8</accession>
<keyword evidence="4" id="KW-1185">Reference proteome</keyword>
<gene>
    <name evidence="3" type="ORF">B4O97_13855</name>
</gene>
<keyword evidence="1" id="KW-0732">Signal</keyword>
<evidence type="ECO:0000313" key="4">
    <source>
        <dbReference type="Proteomes" id="UP000192343"/>
    </source>
</evidence>
<protein>
    <recommendedName>
        <fullName evidence="2">Peptidase C-terminal archaeal/bacterial domain-containing protein</fullName>
    </recommendedName>
</protein>
<dbReference type="PANTHER" id="PTHR33794:SF1">
    <property type="entry name" value="BACILLOLYSIN"/>
    <property type="match status" value="1"/>
</dbReference>
<dbReference type="AlphaFoldDB" id="A0A1Y1RWY8"/>